<proteinExistence type="predicted"/>
<evidence type="ECO:0000313" key="3">
    <source>
        <dbReference type="Proteomes" id="UP000245051"/>
    </source>
</evidence>
<dbReference type="InterPro" id="IPR016181">
    <property type="entry name" value="Acyl_CoA_acyltransferase"/>
</dbReference>
<keyword evidence="3" id="KW-1185">Reference proteome</keyword>
<dbReference type="Proteomes" id="UP000245051">
    <property type="component" value="Chromosome"/>
</dbReference>
<reference evidence="2 3" key="1">
    <citation type="submission" date="2018-05" db="EMBL/GenBank/DDBJ databases">
        <title>Complete genome sequence of the Type Strain of Streptomyces spongiicola HNM0071, the producer of staurosporine.</title>
        <authorList>
            <person name="Zhou S."/>
            <person name="Huang X."/>
        </authorList>
    </citation>
    <scope>NUCLEOTIDE SEQUENCE [LARGE SCALE GENOMIC DNA]</scope>
    <source>
        <strain evidence="2 3">HNM0071</strain>
    </source>
</reference>
<dbReference type="CDD" id="cd04301">
    <property type="entry name" value="NAT_SF"/>
    <property type="match status" value="1"/>
</dbReference>
<gene>
    <name evidence="2" type="ORF">DDQ41_21055</name>
</gene>
<organism evidence="2 3">
    <name type="scientific">Streptomyces spongiicola</name>
    <dbReference type="NCBI Taxonomy" id="1690221"/>
    <lineage>
        <taxon>Bacteria</taxon>
        <taxon>Bacillati</taxon>
        <taxon>Actinomycetota</taxon>
        <taxon>Actinomycetes</taxon>
        <taxon>Kitasatosporales</taxon>
        <taxon>Streptomycetaceae</taxon>
        <taxon>Streptomyces</taxon>
    </lineage>
</organism>
<sequence length="307" mass="32528">MTMHGRLTAKSAAEVPVDSLVRLVRSHEKSITGRAMRTREDILSHTAAPGYGMNNWCLTGADDEVVAWASLTPRGDTLDGTLTALAGRHGESAARALMCLLLDRADELIAQHGRRLGLTVSGVLSGDPVVPPVLRLAGFVPDFTAAQLDIDLSVPPLPPLPPDEGSIRRADVYDGALHAVHLRSRTSAPRTEDARAFRARLRELREAGGAALLLEVSGRPAGYVLARAAGWEGRVLELAVAPAFRGLGIGLSLLTAALAELRAGGCGRALVTMDTGDLHDHVALCRILAVQGACAVTRYRMPTELPD</sequence>
<dbReference type="RefSeq" id="WP_109295879.1">
    <property type="nucleotide sequence ID" value="NZ_BGZL01000019.1"/>
</dbReference>
<name>A0ABM6VA15_9ACTN</name>
<dbReference type="Gene3D" id="3.40.630.30">
    <property type="match status" value="1"/>
</dbReference>
<protein>
    <submittedName>
        <fullName evidence="2">GNAT family N-acetyltransferase</fullName>
    </submittedName>
</protein>
<accession>A0ABM6VA15</accession>
<dbReference type="Pfam" id="PF00583">
    <property type="entry name" value="Acetyltransf_1"/>
    <property type="match status" value="1"/>
</dbReference>
<dbReference type="PROSITE" id="PS51186">
    <property type="entry name" value="GNAT"/>
    <property type="match status" value="1"/>
</dbReference>
<dbReference type="SUPFAM" id="SSF55729">
    <property type="entry name" value="Acyl-CoA N-acyltransferases (Nat)"/>
    <property type="match status" value="1"/>
</dbReference>
<evidence type="ECO:0000313" key="2">
    <source>
        <dbReference type="EMBL" id="AWK10987.1"/>
    </source>
</evidence>
<evidence type="ECO:0000259" key="1">
    <source>
        <dbReference type="PROSITE" id="PS51186"/>
    </source>
</evidence>
<dbReference type="InterPro" id="IPR000182">
    <property type="entry name" value="GNAT_dom"/>
</dbReference>
<dbReference type="EMBL" id="CP029254">
    <property type="protein sequence ID" value="AWK10987.1"/>
    <property type="molecule type" value="Genomic_DNA"/>
</dbReference>
<feature type="domain" description="N-acetyltransferase" evidence="1">
    <location>
        <begin position="165"/>
        <end position="307"/>
    </location>
</feature>